<dbReference type="Proteomes" id="UP000198660">
    <property type="component" value="Unassembled WGS sequence"/>
</dbReference>
<name>A0A1I6PZZ5_9BACL</name>
<keyword evidence="2" id="KW-1185">Reference proteome</keyword>
<dbReference type="EMBL" id="FPAA01000002">
    <property type="protein sequence ID" value="SFS45809.1"/>
    <property type="molecule type" value="Genomic_DNA"/>
</dbReference>
<proteinExistence type="predicted"/>
<dbReference type="AlphaFoldDB" id="A0A1I6PZZ5"/>
<dbReference type="OrthoDB" id="2989479at2"/>
<reference evidence="2" key="1">
    <citation type="submission" date="2016-10" db="EMBL/GenBank/DDBJ databases">
        <authorList>
            <person name="Varghese N."/>
            <person name="Submissions S."/>
        </authorList>
    </citation>
    <scope>NUCLEOTIDE SEQUENCE [LARGE SCALE GENOMIC DNA]</scope>
    <source>
        <strain evidence="2">DSM 45789</strain>
    </source>
</reference>
<gene>
    <name evidence="1" type="ORF">SAMN05444972_102251</name>
</gene>
<protein>
    <submittedName>
        <fullName evidence="1">Uncharacterized protein</fullName>
    </submittedName>
</protein>
<dbReference type="RefSeq" id="WP_140413537.1">
    <property type="nucleotide sequence ID" value="NZ_FPAA01000002.1"/>
</dbReference>
<sequence>MSNDKFVLQFTHEEALVLFDWISRLNELEDSSTIQDQAEKRILWDIESMLERSLPEVLDPDYESQLAAAREKVRDLEA</sequence>
<accession>A0A1I6PZZ5</accession>
<evidence type="ECO:0000313" key="2">
    <source>
        <dbReference type="Proteomes" id="UP000198660"/>
    </source>
</evidence>
<evidence type="ECO:0000313" key="1">
    <source>
        <dbReference type="EMBL" id="SFS45809.1"/>
    </source>
</evidence>
<organism evidence="1 2">
    <name type="scientific">Marininema halotolerans</name>
    <dbReference type="NCBI Taxonomy" id="1155944"/>
    <lineage>
        <taxon>Bacteria</taxon>
        <taxon>Bacillati</taxon>
        <taxon>Bacillota</taxon>
        <taxon>Bacilli</taxon>
        <taxon>Bacillales</taxon>
        <taxon>Thermoactinomycetaceae</taxon>
        <taxon>Marininema</taxon>
    </lineage>
</organism>